<keyword evidence="4" id="KW-1185">Reference proteome</keyword>
<dbReference type="Proteomes" id="UP001497480">
    <property type="component" value="Unassembled WGS sequence"/>
</dbReference>
<dbReference type="EMBL" id="CAXHTB010000017">
    <property type="protein sequence ID" value="CAL0324283.1"/>
    <property type="molecule type" value="Genomic_DNA"/>
</dbReference>
<feature type="compositionally biased region" description="Basic and acidic residues" evidence="1">
    <location>
        <begin position="183"/>
        <end position="193"/>
    </location>
</feature>
<accession>A0AAV1XTT8</accession>
<sequence length="193" mass="21473">MTNSKAYISLILLLAFLFSSSSYVLAEDLWKASPDEEKSYVYIHEEGVGGDVNIPVKPYPLPPFNIPSAPPPPSVRHNNNGKSANLLGNVEEARESKGYINFPQASRKTMLGTTSKQYAYSVTCDPSNFKFTEPEKYEDASVSRHHNMVRPSEIDGRAFRRVFQARTSRTKNGGKTHYGGVPKVEDVGEKTNN</sequence>
<evidence type="ECO:0000256" key="1">
    <source>
        <dbReference type="SAM" id="MobiDB-lite"/>
    </source>
</evidence>
<proteinExistence type="predicted"/>
<feature type="signal peptide" evidence="2">
    <location>
        <begin position="1"/>
        <end position="26"/>
    </location>
</feature>
<evidence type="ECO:0000313" key="3">
    <source>
        <dbReference type="EMBL" id="CAL0324283.1"/>
    </source>
</evidence>
<name>A0AAV1XTT8_LUPLU</name>
<feature type="chain" id="PRO_5044021802" evidence="2">
    <location>
        <begin position="27"/>
        <end position="193"/>
    </location>
</feature>
<protein>
    <submittedName>
        <fullName evidence="3">Uncharacterized protein</fullName>
    </submittedName>
</protein>
<keyword evidence="2" id="KW-0732">Signal</keyword>
<dbReference type="AlphaFoldDB" id="A0AAV1XTT8"/>
<gene>
    <name evidence="3" type="ORF">LLUT_LOCUS25343</name>
</gene>
<evidence type="ECO:0000256" key="2">
    <source>
        <dbReference type="SAM" id="SignalP"/>
    </source>
</evidence>
<reference evidence="3 4" key="1">
    <citation type="submission" date="2024-03" db="EMBL/GenBank/DDBJ databases">
        <authorList>
            <person name="Martinez-Hernandez J."/>
        </authorList>
    </citation>
    <scope>NUCLEOTIDE SEQUENCE [LARGE SCALE GENOMIC DNA]</scope>
</reference>
<organism evidence="3 4">
    <name type="scientific">Lupinus luteus</name>
    <name type="common">European yellow lupine</name>
    <dbReference type="NCBI Taxonomy" id="3873"/>
    <lineage>
        <taxon>Eukaryota</taxon>
        <taxon>Viridiplantae</taxon>
        <taxon>Streptophyta</taxon>
        <taxon>Embryophyta</taxon>
        <taxon>Tracheophyta</taxon>
        <taxon>Spermatophyta</taxon>
        <taxon>Magnoliopsida</taxon>
        <taxon>eudicotyledons</taxon>
        <taxon>Gunneridae</taxon>
        <taxon>Pentapetalae</taxon>
        <taxon>rosids</taxon>
        <taxon>fabids</taxon>
        <taxon>Fabales</taxon>
        <taxon>Fabaceae</taxon>
        <taxon>Papilionoideae</taxon>
        <taxon>50 kb inversion clade</taxon>
        <taxon>genistoids sensu lato</taxon>
        <taxon>core genistoids</taxon>
        <taxon>Genisteae</taxon>
        <taxon>Lupinus</taxon>
    </lineage>
</organism>
<evidence type="ECO:0000313" key="4">
    <source>
        <dbReference type="Proteomes" id="UP001497480"/>
    </source>
</evidence>
<feature type="region of interest" description="Disordered" evidence="1">
    <location>
        <begin position="169"/>
        <end position="193"/>
    </location>
</feature>
<comment type="caution">
    <text evidence="3">The sequence shown here is derived from an EMBL/GenBank/DDBJ whole genome shotgun (WGS) entry which is preliminary data.</text>
</comment>